<dbReference type="InterPro" id="IPR052557">
    <property type="entry name" value="CAP/Cytokinesis_protein"/>
</dbReference>
<dbReference type="InterPro" id="IPR002931">
    <property type="entry name" value="Transglutaminase-like"/>
</dbReference>
<dbReference type="SUPFAM" id="SSF54001">
    <property type="entry name" value="Cysteine proteinases"/>
    <property type="match status" value="1"/>
</dbReference>
<feature type="chain" id="PRO_5045823431" description="SLH domain-containing protein" evidence="1">
    <location>
        <begin position="29"/>
        <end position="469"/>
    </location>
</feature>
<accession>A0ABM9CLP8</accession>
<protein>
    <recommendedName>
        <fullName evidence="2">SLH domain-containing protein</fullName>
    </recommendedName>
</protein>
<dbReference type="Gene3D" id="3.10.620.30">
    <property type="match status" value="1"/>
</dbReference>
<feature type="signal peptide" evidence="1">
    <location>
        <begin position="1"/>
        <end position="28"/>
    </location>
</feature>
<dbReference type="Pfam" id="PF01841">
    <property type="entry name" value="Transglut_core"/>
    <property type="match status" value="1"/>
</dbReference>
<dbReference type="RefSeq" id="WP_236344755.1">
    <property type="nucleotide sequence ID" value="NZ_CAKMMF010000029.1"/>
</dbReference>
<name>A0ABM9CLP8_9BACL</name>
<evidence type="ECO:0000256" key="1">
    <source>
        <dbReference type="SAM" id="SignalP"/>
    </source>
</evidence>
<gene>
    <name evidence="3" type="ORF">PAECIP111893_04342</name>
</gene>
<organism evidence="3 4">
    <name type="scientific">Paenibacillus plantiphilus</name>
    <dbReference type="NCBI Taxonomy" id="2905650"/>
    <lineage>
        <taxon>Bacteria</taxon>
        <taxon>Bacillati</taxon>
        <taxon>Bacillota</taxon>
        <taxon>Bacilli</taxon>
        <taxon>Bacillales</taxon>
        <taxon>Paenibacillaceae</taxon>
        <taxon>Paenibacillus</taxon>
    </lineage>
</organism>
<dbReference type="PANTHER" id="PTHR46333">
    <property type="entry name" value="CYTOKINESIS PROTEIN 3"/>
    <property type="match status" value="1"/>
</dbReference>
<evidence type="ECO:0000313" key="4">
    <source>
        <dbReference type="Proteomes" id="UP000838686"/>
    </source>
</evidence>
<evidence type="ECO:0000259" key="2">
    <source>
        <dbReference type="PROSITE" id="PS51272"/>
    </source>
</evidence>
<dbReference type="SMART" id="SM00460">
    <property type="entry name" value="TGc"/>
    <property type="match status" value="1"/>
</dbReference>
<feature type="domain" description="SLH" evidence="2">
    <location>
        <begin position="151"/>
        <end position="217"/>
    </location>
</feature>
<proteinExistence type="predicted"/>
<dbReference type="Pfam" id="PF00395">
    <property type="entry name" value="SLH"/>
    <property type="match status" value="2"/>
</dbReference>
<keyword evidence="1" id="KW-0732">Signal</keyword>
<sequence length="469" mass="51642">MNVKRLAAAGILCLTALMMMTAPIRTYAANDAPSPWAVADIAEAEESGLIPSKLSKQLHGALTREQFSQLSILLYKALTNITPSTPRVNPFKDTSSFSVLQALGLGIVKGTSSTAFSPNAAVTREQAAVMLLKTLEKAGRTDRLQVDDAAIPLFADAAKLSGWSRDAVETLSALDLMKGDDSGGSLRFLPQLSITREQGIVLVNRIYKQLGTLHVNDEFDLLKVPGQHLPVVIHDARTKQVYEKAKDILKEITKPDMTEYETELAIHDYLLQNIAYDYDNYKKNTVPDDSYTMYGALINGVAVCQGYAYSAKLLLEMAGIEAHIVTGAANGIAHAWNKVRIGGEYYNLDVTWDDPVPDVKGRVTYGYFNVTDEELSKDHKWSDKLPVAKSVTYNYFAYNGLTVSSKAEFDARITSAIESRLSSITLKRTFKDEQDTASWKSLIGQFAFVAQYSIVTDQSGVITVAFTYR</sequence>
<dbReference type="InterPro" id="IPR001119">
    <property type="entry name" value="SLH_dom"/>
</dbReference>
<comment type="caution">
    <text evidence="3">The sequence shown here is derived from an EMBL/GenBank/DDBJ whole genome shotgun (WGS) entry which is preliminary data.</text>
</comment>
<dbReference type="Proteomes" id="UP000838686">
    <property type="component" value="Unassembled WGS sequence"/>
</dbReference>
<reference evidence="3" key="1">
    <citation type="submission" date="2022-01" db="EMBL/GenBank/DDBJ databases">
        <authorList>
            <person name="Criscuolo A."/>
        </authorList>
    </citation>
    <scope>NUCLEOTIDE SEQUENCE</scope>
    <source>
        <strain evidence="3">CIP111893</strain>
    </source>
</reference>
<feature type="domain" description="SLH" evidence="2">
    <location>
        <begin position="82"/>
        <end position="145"/>
    </location>
</feature>
<dbReference type="PROSITE" id="PS51272">
    <property type="entry name" value="SLH"/>
    <property type="match status" value="2"/>
</dbReference>
<dbReference type="InterPro" id="IPR038765">
    <property type="entry name" value="Papain-like_cys_pep_sf"/>
</dbReference>
<dbReference type="EMBL" id="CAKMMF010000029">
    <property type="protein sequence ID" value="CAH1217985.1"/>
    <property type="molecule type" value="Genomic_DNA"/>
</dbReference>
<evidence type="ECO:0000313" key="3">
    <source>
        <dbReference type="EMBL" id="CAH1217985.1"/>
    </source>
</evidence>
<keyword evidence="4" id="KW-1185">Reference proteome</keyword>
<dbReference type="PANTHER" id="PTHR46333:SF2">
    <property type="entry name" value="CYTOKINESIS PROTEIN 3"/>
    <property type="match status" value="1"/>
</dbReference>